<dbReference type="NCBIfam" id="TIGR00924">
    <property type="entry name" value="yjdL_sub1_fam"/>
    <property type="match status" value="1"/>
</dbReference>
<evidence type="ECO:0000256" key="2">
    <source>
        <dbReference type="ARBA" id="ARBA00022448"/>
    </source>
</evidence>
<evidence type="ECO:0000256" key="7">
    <source>
        <dbReference type="ARBA" id="ARBA00023136"/>
    </source>
</evidence>
<dbReference type="CDD" id="cd17346">
    <property type="entry name" value="MFS_DtpA_like"/>
    <property type="match status" value="1"/>
</dbReference>
<feature type="transmembrane region" description="Helical" evidence="8">
    <location>
        <begin position="297"/>
        <end position="326"/>
    </location>
</feature>
<keyword evidence="6 8" id="KW-1133">Transmembrane helix</keyword>
<dbReference type="KEGG" id="foo:CGC45_02860"/>
<dbReference type="InterPro" id="IPR018456">
    <property type="entry name" value="PTR2_symporter_CS"/>
</dbReference>
<dbReference type="InterPro" id="IPR020846">
    <property type="entry name" value="MFS_dom"/>
</dbReference>
<keyword evidence="5" id="KW-0571">Peptide transport</keyword>
<evidence type="ECO:0000256" key="3">
    <source>
        <dbReference type="ARBA" id="ARBA00022475"/>
    </source>
</evidence>
<accession>A0A345JQJ9</accession>
<dbReference type="AlphaFoldDB" id="A0A345JQJ9"/>
<feature type="transmembrane region" description="Helical" evidence="8">
    <location>
        <begin position="371"/>
        <end position="393"/>
    </location>
</feature>
<feature type="transmembrane region" description="Helical" evidence="8">
    <location>
        <begin position="260"/>
        <end position="277"/>
    </location>
</feature>
<dbReference type="GO" id="GO:0005886">
    <property type="term" value="C:plasma membrane"/>
    <property type="evidence" value="ECO:0007669"/>
    <property type="project" value="UniProtKB-SubCell"/>
</dbReference>
<dbReference type="PROSITE" id="PS50850">
    <property type="entry name" value="MFS"/>
    <property type="match status" value="1"/>
</dbReference>
<dbReference type="PROSITE" id="PS01022">
    <property type="entry name" value="PTR2_1"/>
    <property type="match status" value="1"/>
</dbReference>
<evidence type="ECO:0000313" key="10">
    <source>
        <dbReference type="EMBL" id="AXH29595.1"/>
    </source>
</evidence>
<feature type="transmembrane region" description="Helical" evidence="8">
    <location>
        <begin position="338"/>
        <end position="359"/>
    </location>
</feature>
<dbReference type="Proteomes" id="UP000253862">
    <property type="component" value="Chromosome"/>
</dbReference>
<dbReference type="PANTHER" id="PTHR23517">
    <property type="entry name" value="RESISTANCE PROTEIN MDTM, PUTATIVE-RELATED-RELATED"/>
    <property type="match status" value="1"/>
</dbReference>
<evidence type="ECO:0000313" key="11">
    <source>
        <dbReference type="Proteomes" id="UP000253862"/>
    </source>
</evidence>
<feature type="transmembrane region" description="Helical" evidence="8">
    <location>
        <begin position="405"/>
        <end position="428"/>
    </location>
</feature>
<gene>
    <name evidence="10" type="ORF">CGC43_02875</name>
</gene>
<keyword evidence="3" id="KW-1003">Cell membrane</keyword>
<feature type="transmembrane region" description="Helical" evidence="8">
    <location>
        <begin position="13"/>
        <end position="39"/>
    </location>
</feature>
<evidence type="ECO:0000259" key="9">
    <source>
        <dbReference type="PROSITE" id="PS50850"/>
    </source>
</evidence>
<dbReference type="Pfam" id="PF00854">
    <property type="entry name" value="PTR2"/>
    <property type="match status" value="1"/>
</dbReference>
<organism evidence="10 11">
    <name type="scientific">Francisella opportunistica</name>
    <dbReference type="NCBI Taxonomy" id="2016517"/>
    <lineage>
        <taxon>Bacteria</taxon>
        <taxon>Pseudomonadati</taxon>
        <taxon>Pseudomonadota</taxon>
        <taxon>Gammaproteobacteria</taxon>
        <taxon>Thiotrichales</taxon>
        <taxon>Francisellaceae</taxon>
        <taxon>Francisella</taxon>
    </lineage>
</organism>
<feature type="domain" description="Major facilitator superfamily (MFS) profile" evidence="9">
    <location>
        <begin position="13"/>
        <end position="478"/>
    </location>
</feature>
<dbReference type="PANTHER" id="PTHR23517:SF15">
    <property type="entry name" value="PROTON-DEPENDENT OLIGOPEPTIDE FAMILY TRANSPORT PROTEIN"/>
    <property type="match status" value="1"/>
</dbReference>
<sequence length="478" mass="52906">MQQNYQSKKHPKALWYIIAIYMWEYFSFYGMRALLILYLVDQLKLGDTTSYAIAGAYITLVYLSPIVGGVVADRVLGYKKAVIYGAVLMSVGHIILGFGGDSKLYLGMAFIVCGYGFFKSNVSCLLGQQYNSDDPNKDSAFTLLYLGGNFGGIFAPMLCGLVAHYYGWHYGFGIAGIGMIFGLAVFMLGSKYIPDILPQKTLPQQLQNLVVVFSILLILTLSYLALEYLFDGYLLAVVTCITAIAFVVIFIKTDAITRKSLIALLPFYIFGIVFWVFDEQLYTSVEIFIHRNVDTYLWGIDIPASAFTSMNSLSILFGGLILAWIWRRVKSLDDDFGRMIKFSFGFIFQLLCFVLFFIAAKNASIDGTTSALLVIIALAFLGVSELFIDPIALSEITSVKDKKDTGFLAASYMLFTGSVAGFIGAKVADLAAFQGTPSNLDLVKQAQLFEGLFTNIMAILAVTIILWYIVALVIKKLK</sequence>
<feature type="transmembrane region" description="Helical" evidence="8">
    <location>
        <begin position="448"/>
        <end position="474"/>
    </location>
</feature>
<dbReference type="EMBL" id="CP022375">
    <property type="protein sequence ID" value="AXH29595.1"/>
    <property type="molecule type" value="Genomic_DNA"/>
</dbReference>
<dbReference type="OrthoDB" id="9772725at2"/>
<feature type="transmembrane region" description="Helical" evidence="8">
    <location>
        <begin position="143"/>
        <end position="166"/>
    </location>
</feature>
<feature type="transmembrane region" description="Helical" evidence="8">
    <location>
        <begin position="206"/>
        <end position="226"/>
    </location>
</feature>
<keyword evidence="5" id="KW-0653">Protein transport</keyword>
<evidence type="ECO:0000256" key="1">
    <source>
        <dbReference type="ARBA" id="ARBA00004651"/>
    </source>
</evidence>
<name>A0A345JQJ9_9GAMM</name>
<feature type="transmembrane region" description="Helical" evidence="8">
    <location>
        <begin position="51"/>
        <end position="72"/>
    </location>
</feature>
<evidence type="ECO:0000256" key="8">
    <source>
        <dbReference type="SAM" id="Phobius"/>
    </source>
</evidence>
<comment type="subcellular location">
    <subcellularLocation>
        <location evidence="1">Cell membrane</location>
        <topology evidence="1">Multi-pass membrane protein</topology>
    </subcellularLocation>
</comment>
<protein>
    <submittedName>
        <fullName evidence="10">MFS transporter</fullName>
    </submittedName>
</protein>
<dbReference type="InterPro" id="IPR005279">
    <property type="entry name" value="Dipep/tripep_permease"/>
</dbReference>
<keyword evidence="7 8" id="KW-0472">Membrane</keyword>
<evidence type="ECO:0000256" key="5">
    <source>
        <dbReference type="ARBA" id="ARBA00022856"/>
    </source>
</evidence>
<dbReference type="RefSeq" id="WP_071628878.1">
    <property type="nucleotide sequence ID" value="NZ_CP022377.1"/>
</dbReference>
<feature type="transmembrane region" description="Helical" evidence="8">
    <location>
        <begin position="232"/>
        <end position="251"/>
    </location>
</feature>
<feature type="transmembrane region" description="Helical" evidence="8">
    <location>
        <begin position="81"/>
        <end position="98"/>
    </location>
</feature>
<dbReference type="InterPro" id="IPR036259">
    <property type="entry name" value="MFS_trans_sf"/>
</dbReference>
<reference evidence="10 11" key="1">
    <citation type="submission" date="2017-07" db="EMBL/GenBank/DDBJ databases">
        <title>Complete genome sequences and comparative analysis of the novel pathogen Francisella opportunistica.</title>
        <authorList>
            <person name="Dietrich E.A."/>
            <person name="Kingry L.C."/>
            <person name="Petersen J.M."/>
        </authorList>
    </citation>
    <scope>NUCLEOTIDE SEQUENCE [LARGE SCALE GENOMIC DNA]</scope>
    <source>
        <strain evidence="10 11">14-2155</strain>
    </source>
</reference>
<dbReference type="InterPro" id="IPR050171">
    <property type="entry name" value="MFS_Transporters"/>
</dbReference>
<keyword evidence="11" id="KW-1185">Reference proteome</keyword>
<dbReference type="GO" id="GO:1904680">
    <property type="term" value="F:peptide transmembrane transporter activity"/>
    <property type="evidence" value="ECO:0007669"/>
    <property type="project" value="InterPro"/>
</dbReference>
<keyword evidence="2" id="KW-0813">Transport</keyword>
<feature type="transmembrane region" description="Helical" evidence="8">
    <location>
        <begin position="172"/>
        <end position="194"/>
    </location>
</feature>
<evidence type="ECO:0000256" key="4">
    <source>
        <dbReference type="ARBA" id="ARBA00022692"/>
    </source>
</evidence>
<evidence type="ECO:0000256" key="6">
    <source>
        <dbReference type="ARBA" id="ARBA00022989"/>
    </source>
</evidence>
<dbReference type="SUPFAM" id="SSF103473">
    <property type="entry name" value="MFS general substrate transporter"/>
    <property type="match status" value="1"/>
</dbReference>
<dbReference type="Gene3D" id="1.20.1250.20">
    <property type="entry name" value="MFS general substrate transporter like domains"/>
    <property type="match status" value="1"/>
</dbReference>
<dbReference type="InterPro" id="IPR000109">
    <property type="entry name" value="POT_fam"/>
</dbReference>
<feature type="transmembrane region" description="Helical" evidence="8">
    <location>
        <begin position="104"/>
        <end position="122"/>
    </location>
</feature>
<dbReference type="GO" id="GO:0006857">
    <property type="term" value="P:oligopeptide transport"/>
    <property type="evidence" value="ECO:0007669"/>
    <property type="project" value="InterPro"/>
</dbReference>
<keyword evidence="4 8" id="KW-0812">Transmembrane</keyword>
<proteinExistence type="predicted"/>